<evidence type="ECO:0000256" key="1">
    <source>
        <dbReference type="SAM" id="MobiDB-lite"/>
    </source>
</evidence>
<sequence>MAKASPSPSPSEAPAPILRRIERSRPDKERRAFVHPADVFLPGRPSAASGWGAILLLRARDSRAIGGASSLAAGPGDISQACPGGMRCEEGAARLLNRFDAPATTRGPVRAAAPPAVWGREIEKR</sequence>
<gene>
    <name evidence="2" type="ORF">PV09_01410</name>
</gene>
<evidence type="ECO:0000313" key="3">
    <source>
        <dbReference type="Proteomes" id="UP000053259"/>
    </source>
</evidence>
<dbReference type="RefSeq" id="XP_016218389.1">
    <property type="nucleotide sequence ID" value="XM_016354294.1"/>
</dbReference>
<protein>
    <submittedName>
        <fullName evidence="2">Uncharacterized protein</fullName>
    </submittedName>
</protein>
<dbReference type="VEuPathDB" id="FungiDB:PV09_01410"/>
<keyword evidence="3" id="KW-1185">Reference proteome</keyword>
<dbReference type="EMBL" id="KN847531">
    <property type="protein sequence ID" value="KIW08520.1"/>
    <property type="molecule type" value="Genomic_DNA"/>
</dbReference>
<name>A0A0D2APV8_9PEZI</name>
<reference evidence="2 3" key="1">
    <citation type="submission" date="2015-01" db="EMBL/GenBank/DDBJ databases">
        <title>The Genome Sequence of Ochroconis gallopava CBS43764.</title>
        <authorList>
            <consortium name="The Broad Institute Genomics Platform"/>
            <person name="Cuomo C."/>
            <person name="de Hoog S."/>
            <person name="Gorbushina A."/>
            <person name="Stielow B."/>
            <person name="Teixiera M."/>
            <person name="Abouelleil A."/>
            <person name="Chapman S.B."/>
            <person name="Priest M."/>
            <person name="Young S.K."/>
            <person name="Wortman J."/>
            <person name="Nusbaum C."/>
            <person name="Birren B."/>
        </authorList>
    </citation>
    <scope>NUCLEOTIDE SEQUENCE [LARGE SCALE GENOMIC DNA]</scope>
    <source>
        <strain evidence="2 3">CBS 43764</strain>
    </source>
</reference>
<dbReference type="InParanoid" id="A0A0D2APV8"/>
<dbReference type="Proteomes" id="UP000053259">
    <property type="component" value="Unassembled WGS sequence"/>
</dbReference>
<dbReference type="GeneID" id="27309383"/>
<proteinExistence type="predicted"/>
<evidence type="ECO:0000313" key="2">
    <source>
        <dbReference type="EMBL" id="KIW08520.1"/>
    </source>
</evidence>
<feature type="compositionally biased region" description="Basic and acidic residues" evidence="1">
    <location>
        <begin position="19"/>
        <end position="30"/>
    </location>
</feature>
<dbReference type="AlphaFoldDB" id="A0A0D2APV8"/>
<accession>A0A0D2APV8</accession>
<organism evidence="2 3">
    <name type="scientific">Verruconis gallopava</name>
    <dbReference type="NCBI Taxonomy" id="253628"/>
    <lineage>
        <taxon>Eukaryota</taxon>
        <taxon>Fungi</taxon>
        <taxon>Dikarya</taxon>
        <taxon>Ascomycota</taxon>
        <taxon>Pezizomycotina</taxon>
        <taxon>Dothideomycetes</taxon>
        <taxon>Pleosporomycetidae</taxon>
        <taxon>Venturiales</taxon>
        <taxon>Sympoventuriaceae</taxon>
        <taxon>Verruconis</taxon>
    </lineage>
</organism>
<feature type="region of interest" description="Disordered" evidence="1">
    <location>
        <begin position="1"/>
        <end position="30"/>
    </location>
</feature>
<dbReference type="HOGENOM" id="CLU_1994367_0_0_1"/>